<evidence type="ECO:0000313" key="3">
    <source>
        <dbReference type="Proteomes" id="UP000270185"/>
    </source>
</evidence>
<evidence type="ECO:0000313" key="2">
    <source>
        <dbReference type="EMBL" id="AZI32559.1"/>
    </source>
</evidence>
<dbReference type="OrthoDB" id="1407869at2"/>
<dbReference type="PROSITE" id="PS51257">
    <property type="entry name" value="PROKAR_LIPOPROTEIN"/>
    <property type="match status" value="1"/>
</dbReference>
<evidence type="ECO:0000256" key="1">
    <source>
        <dbReference type="SAM" id="SignalP"/>
    </source>
</evidence>
<feature type="chain" id="PRO_5018014467" evidence="1">
    <location>
        <begin position="21"/>
        <end position="509"/>
    </location>
</feature>
<dbReference type="RefSeq" id="WP_125023175.1">
    <property type="nucleotide sequence ID" value="NZ_CP034159.1"/>
</dbReference>
<proteinExistence type="predicted"/>
<dbReference type="AlphaFoldDB" id="A0A3G8XHM3"/>
<sequence>MRRFLAFLGIFTLLSGVAVSCRDDESTNTPDVPKVMLDNATGIYSSIDDAKGLFKIELSGEDIDFHLQFISDHVADADLLNAEMTAETYKVADLANKYTLTLDSYWNKEGVTSGIVTGTLSVQRSDENYTIKGTLKDAKDVAYEIDFTGVIDIQPQYEVEYAKQNGWYWGDDPYNFPNIGEYMSYFVQGQTNNYGELTGDGYYINISFFNEMAPKAWEAQIPNQTYTASTEYKVGTFKIASQADIDSGAPYYAFASFQHVNQEKGINKEVFITGGTVQVKDMGENQEVRFNLELQDGTRHVGKYTGFVRQGDEYTVSSLLSDRDITDLTHGYLEYRGQSPIAGKTNKRWNMYLLSENVSTMPEYYWSPSGTGNLLRVTLYTSSTQSTDIPVGTYPIGEEVAGNAGVGQGYEVGLDFGTWFFELSSDEHENYAPIKTGTVEVSKNGTIYTVSLKGVDDRDNAITATYSGELTFVDHGYGTKLPKKENTPKKVNTKNQLYDWKKNSRNMKF</sequence>
<protein>
    <submittedName>
        <fullName evidence="2">Uncharacterized protein</fullName>
    </submittedName>
</protein>
<keyword evidence="3" id="KW-1185">Reference proteome</keyword>
<gene>
    <name evidence="2" type="ORF">EIB73_04860</name>
</gene>
<reference evidence="3" key="1">
    <citation type="submission" date="2018-11" db="EMBL/GenBank/DDBJ databases">
        <title>Proposal to divide the Flavobacteriaceae and reorganize its genera based on Amino Acid Identity values calculated from whole genome sequences.</title>
        <authorList>
            <person name="Nicholson A.C."/>
            <person name="Gulvik C.A."/>
            <person name="Whitney A.M."/>
            <person name="Humrighouse B.W."/>
            <person name="Bell M."/>
            <person name="Holmes B."/>
            <person name="Steigerwalt A.G."/>
            <person name="Villarma A."/>
            <person name="Sheth M."/>
            <person name="Batra D."/>
            <person name="Pryor J."/>
            <person name="Bernardet J.-F."/>
            <person name="Hugo C."/>
            <person name="Kampfer P."/>
            <person name="Newman J.D."/>
            <person name="McQuiston J.R."/>
        </authorList>
    </citation>
    <scope>NUCLEOTIDE SEQUENCE [LARGE SCALE GENOMIC DNA]</scope>
    <source>
        <strain evidence="3">G0081</strain>
    </source>
</reference>
<dbReference type="EMBL" id="CP034159">
    <property type="protein sequence ID" value="AZI32559.1"/>
    <property type="molecule type" value="Genomic_DNA"/>
</dbReference>
<feature type="signal peptide" evidence="1">
    <location>
        <begin position="1"/>
        <end position="20"/>
    </location>
</feature>
<dbReference type="Proteomes" id="UP000270185">
    <property type="component" value="Chromosome"/>
</dbReference>
<dbReference type="KEGG" id="ccas:EIB73_04860"/>
<accession>A0A3G8XHM3</accession>
<keyword evidence="1" id="KW-0732">Signal</keyword>
<organism evidence="2 3">
    <name type="scientific">Kaistella carnis</name>
    <dbReference type="NCBI Taxonomy" id="1241979"/>
    <lineage>
        <taxon>Bacteria</taxon>
        <taxon>Pseudomonadati</taxon>
        <taxon>Bacteroidota</taxon>
        <taxon>Flavobacteriia</taxon>
        <taxon>Flavobacteriales</taxon>
        <taxon>Weeksellaceae</taxon>
        <taxon>Chryseobacterium group</taxon>
        <taxon>Kaistella</taxon>
    </lineage>
</organism>
<name>A0A3G8XHM3_9FLAO</name>